<reference evidence="3 4" key="1">
    <citation type="submission" date="2019-09" db="EMBL/GenBank/DDBJ databases">
        <title>Mumia zhuanghuii sp. nov. isolated from the intestinal contents of plateau pika (Ochotona curzoniae) in the Qinghai-Tibet plateau of China.</title>
        <authorList>
            <person name="Tian Z."/>
        </authorList>
    </citation>
    <scope>NUCLEOTIDE SEQUENCE [LARGE SCALE GENOMIC DNA]</scope>
    <source>
        <strain evidence="4">350</strain>
    </source>
</reference>
<dbReference type="InterPro" id="IPR000600">
    <property type="entry name" value="ROK"/>
</dbReference>
<name>A0A5Q6RQW2_9ACTN</name>
<dbReference type="EMBL" id="VDFQ02000005">
    <property type="protein sequence ID" value="KAA1420446.1"/>
    <property type="molecule type" value="Genomic_DNA"/>
</dbReference>
<evidence type="ECO:0000313" key="4">
    <source>
        <dbReference type="Proteomes" id="UP000307768"/>
    </source>
</evidence>
<comment type="similarity">
    <text evidence="1">Belongs to the ROK (NagC/XylR) family.</text>
</comment>
<protein>
    <submittedName>
        <fullName evidence="3">ROK family protein</fullName>
    </submittedName>
</protein>
<comment type="caution">
    <text evidence="3">The sequence shown here is derived from an EMBL/GenBank/DDBJ whole genome shotgun (WGS) entry which is preliminary data.</text>
</comment>
<dbReference type="InterPro" id="IPR043129">
    <property type="entry name" value="ATPase_NBD"/>
</dbReference>
<evidence type="ECO:0000313" key="3">
    <source>
        <dbReference type="EMBL" id="KAA1420446.1"/>
    </source>
</evidence>
<dbReference type="Gene3D" id="3.30.420.40">
    <property type="match status" value="2"/>
</dbReference>
<dbReference type="Pfam" id="PF00480">
    <property type="entry name" value="ROK"/>
    <property type="match status" value="1"/>
</dbReference>
<dbReference type="PANTHER" id="PTHR18964:SF149">
    <property type="entry name" value="BIFUNCTIONAL UDP-N-ACETYLGLUCOSAMINE 2-EPIMERASE_N-ACETYLMANNOSAMINE KINASE"/>
    <property type="match status" value="1"/>
</dbReference>
<dbReference type="AlphaFoldDB" id="A0A5Q6RQW2"/>
<organism evidence="3 4">
    <name type="scientific">Mumia zhuanghuii</name>
    <dbReference type="NCBI Taxonomy" id="2585211"/>
    <lineage>
        <taxon>Bacteria</taxon>
        <taxon>Bacillati</taxon>
        <taxon>Actinomycetota</taxon>
        <taxon>Actinomycetes</taxon>
        <taxon>Propionibacteriales</taxon>
        <taxon>Nocardioidaceae</taxon>
        <taxon>Mumia</taxon>
    </lineage>
</organism>
<feature type="region of interest" description="Disordered" evidence="2">
    <location>
        <begin position="307"/>
        <end position="331"/>
    </location>
</feature>
<dbReference type="Proteomes" id="UP000307768">
    <property type="component" value="Unassembled WGS sequence"/>
</dbReference>
<proteinExistence type="inferred from homology"/>
<dbReference type="OrthoDB" id="8772678at2"/>
<feature type="compositionally biased region" description="Polar residues" evidence="2">
    <location>
        <begin position="317"/>
        <end position="331"/>
    </location>
</feature>
<accession>A0A5Q6RQW2</accession>
<evidence type="ECO:0000256" key="2">
    <source>
        <dbReference type="SAM" id="MobiDB-lite"/>
    </source>
</evidence>
<dbReference type="PANTHER" id="PTHR18964">
    <property type="entry name" value="ROK (REPRESSOR, ORF, KINASE) FAMILY"/>
    <property type="match status" value="1"/>
</dbReference>
<sequence>MSAVRIGLDIGGTKVHGIAADAVRPDEVLADVRTPTVLGPAGVVATTLEVVKRLVDALPATTEIVAVGAGIPGAVDADGILTNAVNLDITEPLDLRGALASALGVPVTVNNDVNAAARGVATWLRSQGEREDVALLSVGTGLAAGFVLDGRLRRGAYGVVGEVGHLSVVADGPRCTCGQHGCIELYASGRGLARQWPYVGPGPQPVAVFDAADAGDERAIAIRETFVHWLCEAIRIVALSVDPARVVLTGGVMRLGERIMEPLFAQLDSDEAVSPFVASLRLRERIVALPVDYPAAALGAAELATTGTHEPAATQPADETTSTEGTSTWRS</sequence>
<dbReference type="SUPFAM" id="SSF53067">
    <property type="entry name" value="Actin-like ATPase domain"/>
    <property type="match status" value="1"/>
</dbReference>
<gene>
    <name evidence="3" type="ORF">FE697_015890</name>
</gene>
<evidence type="ECO:0000256" key="1">
    <source>
        <dbReference type="ARBA" id="ARBA00006479"/>
    </source>
</evidence>
<dbReference type="RefSeq" id="WP_149770615.1">
    <property type="nucleotide sequence ID" value="NZ_VDFQ02000005.1"/>
</dbReference>